<dbReference type="AlphaFoldDB" id="A0A1I0GRH3"/>
<evidence type="ECO:0000313" key="1">
    <source>
        <dbReference type="EMBL" id="SET73969.1"/>
    </source>
</evidence>
<dbReference type="RefSeq" id="WP_074891151.1">
    <property type="nucleotide sequence ID" value="NZ_FOHW01000023.1"/>
</dbReference>
<sequence>MAYGLITDFIYEVGDGVGEFLPDDEKTLFSPPTLDQIVKEYIDEGNLLNVFFLKRQIKHYIKNHMTPEGLEYVHPPFGQDTSFVEDYFDGDLYVFLTNTLGLLDKEFKARAPKVISKFTGLG</sequence>
<dbReference type="EMBL" id="FOHW01000023">
    <property type="protein sequence ID" value="SET73969.1"/>
    <property type="molecule type" value="Genomic_DNA"/>
</dbReference>
<gene>
    <name evidence="1" type="ORF">SAMN05216197_12325</name>
</gene>
<organism evidence="1 2">
    <name type="scientific">Pseudomonas graminis</name>
    <dbReference type="NCBI Taxonomy" id="158627"/>
    <lineage>
        <taxon>Bacteria</taxon>
        <taxon>Pseudomonadati</taxon>
        <taxon>Pseudomonadota</taxon>
        <taxon>Gammaproteobacteria</taxon>
        <taxon>Pseudomonadales</taxon>
        <taxon>Pseudomonadaceae</taxon>
        <taxon>Pseudomonas</taxon>
    </lineage>
</organism>
<evidence type="ECO:0000313" key="2">
    <source>
        <dbReference type="Proteomes" id="UP000182332"/>
    </source>
</evidence>
<protein>
    <submittedName>
        <fullName evidence="1">Uncharacterized protein</fullName>
    </submittedName>
</protein>
<accession>A0A1I0GRH3</accession>
<dbReference type="OrthoDB" id="6883952at2"/>
<proteinExistence type="predicted"/>
<dbReference type="Proteomes" id="UP000182332">
    <property type="component" value="Unassembled WGS sequence"/>
</dbReference>
<reference evidence="1 2" key="1">
    <citation type="submission" date="2016-10" db="EMBL/GenBank/DDBJ databases">
        <authorList>
            <person name="de Groot N.N."/>
        </authorList>
    </citation>
    <scope>NUCLEOTIDE SEQUENCE [LARGE SCALE GENOMIC DNA]</scope>
    <source>
        <strain evidence="1 2">DSM 11363</strain>
    </source>
</reference>
<name>A0A1I0GRH3_9PSED</name>